<evidence type="ECO:0000313" key="2">
    <source>
        <dbReference type="Proteomes" id="UP000019277"/>
    </source>
</evidence>
<dbReference type="AlphaFoldDB" id="W7J0M1"/>
<comment type="caution">
    <text evidence="1">The sequence shown here is derived from an EMBL/GenBank/DDBJ whole genome shotgun (WGS) entry which is preliminary data.</text>
</comment>
<dbReference type="EC" id="2.3.1.9" evidence="1"/>
<dbReference type="GO" id="GO:0003985">
    <property type="term" value="F:acetyl-CoA C-acetyltransferase activity"/>
    <property type="evidence" value="ECO:0007669"/>
    <property type="project" value="UniProtKB-EC"/>
</dbReference>
<sequence length="42" mass="4207">MIGGAVGQVGEQSGNTTRYAALAAGFPESVPGVTVDRQRGNS</sequence>
<dbReference type="PANTHER" id="PTHR43365">
    <property type="entry name" value="BLR7806 PROTEIN"/>
    <property type="match status" value="1"/>
</dbReference>
<dbReference type="PANTHER" id="PTHR43365:SF1">
    <property type="entry name" value="ACETYL-COA C-ACYLTRANSFERASE"/>
    <property type="match status" value="1"/>
</dbReference>
<evidence type="ECO:0000313" key="1">
    <source>
        <dbReference type="EMBL" id="EWC59664.1"/>
    </source>
</evidence>
<protein>
    <submittedName>
        <fullName evidence="1">3-ketoacyl-CoA thiolase</fullName>
        <ecNumber evidence="1">2.3.1.16</ecNumber>
        <ecNumber evidence="1">2.3.1.9</ecNumber>
    </submittedName>
</protein>
<accession>W7J0M1</accession>
<organism evidence="1 2">
    <name type="scientific">Actinokineospora spheciospongiae</name>
    <dbReference type="NCBI Taxonomy" id="909613"/>
    <lineage>
        <taxon>Bacteria</taxon>
        <taxon>Bacillati</taxon>
        <taxon>Actinomycetota</taxon>
        <taxon>Actinomycetes</taxon>
        <taxon>Pseudonocardiales</taxon>
        <taxon>Pseudonocardiaceae</taxon>
        <taxon>Actinokineospora</taxon>
    </lineage>
</organism>
<keyword evidence="1" id="KW-0808">Transferase</keyword>
<dbReference type="EC" id="2.3.1.16" evidence="1"/>
<keyword evidence="1" id="KW-0012">Acyltransferase</keyword>
<keyword evidence="2" id="KW-1185">Reference proteome</keyword>
<name>W7J0M1_9PSEU</name>
<dbReference type="InterPro" id="IPR016039">
    <property type="entry name" value="Thiolase-like"/>
</dbReference>
<dbReference type="EMBL" id="AYXG01000190">
    <property type="protein sequence ID" value="EWC59664.1"/>
    <property type="molecule type" value="Genomic_DNA"/>
</dbReference>
<dbReference type="PATRIC" id="fig|909613.9.peg.5028"/>
<dbReference type="Proteomes" id="UP000019277">
    <property type="component" value="Unassembled WGS sequence"/>
</dbReference>
<dbReference type="STRING" id="909613.UO65_5031"/>
<dbReference type="Gene3D" id="3.40.47.10">
    <property type="match status" value="1"/>
</dbReference>
<dbReference type="SUPFAM" id="SSF53901">
    <property type="entry name" value="Thiolase-like"/>
    <property type="match status" value="1"/>
</dbReference>
<reference evidence="1 2" key="1">
    <citation type="journal article" date="2014" name="Genome Announc.">
        <title>Draft Genome Sequence of the Antitrypanosomally Active Sponge-Associated Bacterium Actinokineospora sp. Strain EG49.</title>
        <authorList>
            <person name="Harjes J."/>
            <person name="Ryu T."/>
            <person name="Abdelmohsen U.R."/>
            <person name="Moitinho-Silva L."/>
            <person name="Horn H."/>
            <person name="Ravasi T."/>
            <person name="Hentschel U."/>
        </authorList>
    </citation>
    <scope>NUCLEOTIDE SEQUENCE [LARGE SCALE GENOMIC DNA]</scope>
    <source>
        <strain evidence="1 2">EG49</strain>
    </source>
</reference>
<gene>
    <name evidence="1" type="ORF">UO65_5031</name>
</gene>
<proteinExistence type="predicted"/>
<dbReference type="eggNOG" id="COG0183">
    <property type="taxonomic scope" value="Bacteria"/>
</dbReference>